<dbReference type="SMART" id="SM00071">
    <property type="entry name" value="Galanin"/>
    <property type="match status" value="1"/>
</dbReference>
<dbReference type="CTD" id="51083"/>
<evidence type="ECO:0000256" key="4">
    <source>
        <dbReference type="ARBA" id="ARBA00019079"/>
    </source>
</evidence>
<dbReference type="GO" id="GO:0030141">
    <property type="term" value="C:secretory granule"/>
    <property type="evidence" value="ECO:0007669"/>
    <property type="project" value="TreeGrafter"/>
</dbReference>
<dbReference type="PRINTS" id="PR00273">
    <property type="entry name" value="GALANIN"/>
</dbReference>
<dbReference type="RefSeq" id="XP_019510202.1">
    <property type="nucleotide sequence ID" value="XM_019654657.1"/>
</dbReference>
<dbReference type="GeneID" id="109389275"/>
<dbReference type="OrthoDB" id="8721537at2759"/>
<evidence type="ECO:0000256" key="1">
    <source>
        <dbReference type="ARBA" id="ARBA00002897"/>
    </source>
</evidence>
<evidence type="ECO:0000256" key="10">
    <source>
        <dbReference type="SAM" id="MobiDB-lite"/>
    </source>
</evidence>
<dbReference type="Pfam" id="PF06540">
    <property type="entry name" value="GMAP"/>
    <property type="match status" value="1"/>
</dbReference>
<dbReference type="GO" id="GO:0005184">
    <property type="term" value="F:neuropeptide hormone activity"/>
    <property type="evidence" value="ECO:0007669"/>
    <property type="project" value="TreeGrafter"/>
</dbReference>
<feature type="compositionally biased region" description="Basic residues" evidence="10">
    <location>
        <begin position="99"/>
        <end position="110"/>
    </location>
</feature>
<evidence type="ECO:0000256" key="3">
    <source>
        <dbReference type="ARBA" id="ARBA00006871"/>
    </source>
</evidence>
<evidence type="ECO:0000256" key="6">
    <source>
        <dbReference type="ARBA" id="ARBA00022685"/>
    </source>
</evidence>
<keyword evidence="9" id="KW-0527">Neuropeptide</keyword>
<accession>A0A8B7SA57</accession>
<comment type="subcellular location">
    <subcellularLocation>
        <location evidence="2">Secreted</location>
    </subcellularLocation>
</comment>
<organism evidence="13 14">
    <name type="scientific">Hipposideros armiger</name>
    <name type="common">Great Himalayan leaf-nosed bat</name>
    <dbReference type="NCBI Taxonomy" id="186990"/>
    <lineage>
        <taxon>Eukaryota</taxon>
        <taxon>Metazoa</taxon>
        <taxon>Chordata</taxon>
        <taxon>Craniata</taxon>
        <taxon>Vertebrata</taxon>
        <taxon>Euteleostomi</taxon>
        <taxon>Mammalia</taxon>
        <taxon>Eutheria</taxon>
        <taxon>Laurasiatheria</taxon>
        <taxon>Chiroptera</taxon>
        <taxon>Yinpterochiroptera</taxon>
        <taxon>Rhinolophoidea</taxon>
        <taxon>Hipposideridae</taxon>
        <taxon>Hipposideros</taxon>
    </lineage>
</organism>
<keyword evidence="5" id="KW-0964">Secreted</keyword>
<evidence type="ECO:0000256" key="9">
    <source>
        <dbReference type="ARBA" id="ARBA00023320"/>
    </source>
</evidence>
<dbReference type="KEGG" id="hai:109389275"/>
<dbReference type="GO" id="GO:0031763">
    <property type="term" value="F:galanin receptor binding"/>
    <property type="evidence" value="ECO:0007669"/>
    <property type="project" value="TreeGrafter"/>
</dbReference>
<evidence type="ECO:0000256" key="5">
    <source>
        <dbReference type="ARBA" id="ARBA00022525"/>
    </source>
</evidence>
<feature type="region of interest" description="Disordered" evidence="10">
    <location>
        <begin position="177"/>
        <end position="201"/>
    </location>
</feature>
<feature type="domain" description="Galanin" evidence="11">
    <location>
        <begin position="155"/>
        <end position="179"/>
    </location>
</feature>
<gene>
    <name evidence="14" type="primary">GAL</name>
</gene>
<evidence type="ECO:0000256" key="8">
    <source>
        <dbReference type="ARBA" id="ARBA00022729"/>
    </source>
</evidence>
<comment type="function">
    <text evidence="1">Endocrine hormone of the central and peripheral nervous systems that binds and activates the G protein-coupled receptors GALR1, GALR2, and GALR3. This small neuropeptide may regulate diverse physiologic functions including contraction of smooth muscle of the gastrointestinal and genitourinary tract, growth hormone and insulin release and adrenal secretion.</text>
</comment>
<feature type="region of interest" description="Disordered" evidence="10">
    <location>
        <begin position="14"/>
        <end position="121"/>
    </location>
</feature>
<dbReference type="GO" id="GO:0005615">
    <property type="term" value="C:extracellular space"/>
    <property type="evidence" value="ECO:0007669"/>
    <property type="project" value="TreeGrafter"/>
</dbReference>
<evidence type="ECO:0000256" key="7">
    <source>
        <dbReference type="ARBA" id="ARBA00022702"/>
    </source>
</evidence>
<keyword evidence="8" id="KW-0732">Signal</keyword>
<evidence type="ECO:0000313" key="13">
    <source>
        <dbReference type="Proteomes" id="UP000694851"/>
    </source>
</evidence>
<keyword evidence="7" id="KW-0372">Hormone</keyword>
<evidence type="ECO:0000256" key="2">
    <source>
        <dbReference type="ARBA" id="ARBA00004613"/>
    </source>
</evidence>
<evidence type="ECO:0000259" key="11">
    <source>
        <dbReference type="Pfam" id="PF01296"/>
    </source>
</evidence>
<name>A0A8B7SA57_HIPAR</name>
<feature type="compositionally biased region" description="Basic and acidic residues" evidence="10">
    <location>
        <begin position="177"/>
        <end position="195"/>
    </location>
</feature>
<dbReference type="InterPro" id="IPR008174">
    <property type="entry name" value="Galanin"/>
</dbReference>
<dbReference type="PANTHER" id="PTHR16839:SF1">
    <property type="entry name" value="GALANIN PEPTIDES"/>
    <property type="match status" value="1"/>
</dbReference>
<dbReference type="Proteomes" id="UP000694851">
    <property type="component" value="Unplaced"/>
</dbReference>
<dbReference type="InterPro" id="IPR013068">
    <property type="entry name" value="GMAP"/>
</dbReference>
<dbReference type="PANTHER" id="PTHR16839">
    <property type="entry name" value="GALANIN"/>
    <property type="match status" value="1"/>
</dbReference>
<keyword evidence="13" id="KW-1185">Reference proteome</keyword>
<reference evidence="14" key="1">
    <citation type="submission" date="2025-08" db="UniProtKB">
        <authorList>
            <consortium name="RefSeq"/>
        </authorList>
    </citation>
    <scope>IDENTIFICATION</scope>
    <source>
        <tissue evidence="14">Muscle</tissue>
    </source>
</reference>
<evidence type="ECO:0000313" key="14">
    <source>
        <dbReference type="RefSeq" id="XP_019510202.1"/>
    </source>
</evidence>
<dbReference type="Pfam" id="PF01296">
    <property type="entry name" value="Galanin"/>
    <property type="match status" value="1"/>
</dbReference>
<proteinExistence type="inferred from homology"/>
<dbReference type="AlphaFoldDB" id="A0A8B7SA57"/>
<protein>
    <recommendedName>
        <fullName evidence="4">Galanin peptides</fullName>
    </recommendedName>
</protein>
<keyword evidence="6" id="KW-0165">Cleavage on pair of basic residues</keyword>
<evidence type="ECO:0000259" key="12">
    <source>
        <dbReference type="Pfam" id="PF06540"/>
    </source>
</evidence>
<dbReference type="InterPro" id="IPR008175">
    <property type="entry name" value="Galanin_pre"/>
</dbReference>
<dbReference type="GO" id="GO:0007218">
    <property type="term" value="P:neuropeptide signaling pathway"/>
    <property type="evidence" value="ECO:0007669"/>
    <property type="project" value="UniProtKB-KW"/>
</dbReference>
<sequence>MTLKPVNFLIHAEENGSPRAELRSLPPPSGLGEGGGNRASDVPARLRTRRINSAPAAAPGADTSRDPGSRALPASVSPRPRHAVSAPARPDPTRPDARTRRHPGTRRHPARSLTAPGPPPLKMPRGGALLLVSLLLAGTLPATLGLGSPVKEKRGWTLNSAGYLLGAHAVDNHRSFHEKPSAAGKRELPAEDEARPGSFNRPLLDQDEKAVVRTIIEFLTFLHLKEAGVLGPVLPSAISSEDTEQS</sequence>
<feature type="domain" description="Galanin message associated peptide (GMAP)" evidence="12">
    <location>
        <begin position="184"/>
        <end position="245"/>
    </location>
</feature>
<comment type="similarity">
    <text evidence="3">Belongs to the galanin family.</text>
</comment>